<dbReference type="SUPFAM" id="SSF110004">
    <property type="entry name" value="Glycolipid transfer protein, GLTP"/>
    <property type="match status" value="1"/>
</dbReference>
<keyword evidence="1" id="KW-0813">Transport</keyword>
<evidence type="ECO:0000256" key="1">
    <source>
        <dbReference type="ARBA" id="ARBA00022448"/>
    </source>
</evidence>
<reference evidence="3 4" key="1">
    <citation type="journal article" date="2018" name="MBio">
        <title>Comparative Genomics Reveals the Core Gene Toolbox for the Fungus-Insect Symbiosis.</title>
        <authorList>
            <person name="Wang Y."/>
            <person name="Stata M."/>
            <person name="Wang W."/>
            <person name="Stajich J.E."/>
            <person name="White M.M."/>
            <person name="Moncalvo J.M."/>
        </authorList>
    </citation>
    <scope>NUCLEOTIDE SEQUENCE [LARGE SCALE GENOMIC DNA]</scope>
    <source>
        <strain evidence="3 4">SWE-8-4</strain>
    </source>
</reference>
<dbReference type="GO" id="GO:0005829">
    <property type="term" value="C:cytosol"/>
    <property type="evidence" value="ECO:0007669"/>
    <property type="project" value="TreeGrafter"/>
</dbReference>
<protein>
    <recommendedName>
        <fullName evidence="2">Glycolipid transfer protein domain-containing protein</fullName>
    </recommendedName>
</protein>
<dbReference type="GO" id="GO:1902388">
    <property type="term" value="F:ceramide 1-phosphate transfer activity"/>
    <property type="evidence" value="ECO:0007669"/>
    <property type="project" value="TreeGrafter"/>
</dbReference>
<dbReference type="Gene3D" id="1.10.3520.10">
    <property type="entry name" value="Glycolipid transfer protein"/>
    <property type="match status" value="1"/>
</dbReference>
<dbReference type="OrthoDB" id="205255at2759"/>
<dbReference type="Pfam" id="PF08718">
    <property type="entry name" value="GLTP"/>
    <property type="match status" value="1"/>
</dbReference>
<feature type="domain" description="Glycolipid transfer protein" evidence="2">
    <location>
        <begin position="24"/>
        <end position="162"/>
    </location>
</feature>
<dbReference type="InterPro" id="IPR014830">
    <property type="entry name" value="Glycolipid_transfer_prot_dom"/>
</dbReference>
<accession>A0A2T9YSW1</accession>
<dbReference type="PANTHER" id="PTHR10219:SF25">
    <property type="entry name" value="PLECKSTRIN HOMOLOGY DOMAIN-CONTAINING FAMILY A MEMBER 8"/>
    <property type="match status" value="1"/>
</dbReference>
<evidence type="ECO:0000313" key="4">
    <source>
        <dbReference type="Proteomes" id="UP000245383"/>
    </source>
</evidence>
<dbReference type="InterPro" id="IPR036497">
    <property type="entry name" value="GLTP_sf"/>
</dbReference>
<dbReference type="Proteomes" id="UP000245383">
    <property type="component" value="Unassembled WGS sequence"/>
</dbReference>
<dbReference type="GO" id="GO:1902387">
    <property type="term" value="F:ceramide 1-phosphate binding"/>
    <property type="evidence" value="ECO:0007669"/>
    <property type="project" value="TreeGrafter"/>
</dbReference>
<name>A0A2T9YSW1_9FUNG</name>
<evidence type="ECO:0000313" key="3">
    <source>
        <dbReference type="EMBL" id="PVU95354.1"/>
    </source>
</evidence>
<dbReference type="FunFam" id="1.10.3520.10:FF:000001">
    <property type="entry name" value="Pleckstrin domain-containing family A member 8"/>
    <property type="match status" value="1"/>
</dbReference>
<keyword evidence="4" id="KW-1185">Reference proteome</keyword>
<gene>
    <name evidence="3" type="ORF">BB561_001868</name>
</gene>
<organism evidence="3 4">
    <name type="scientific">Smittium simulii</name>
    <dbReference type="NCBI Taxonomy" id="133385"/>
    <lineage>
        <taxon>Eukaryota</taxon>
        <taxon>Fungi</taxon>
        <taxon>Fungi incertae sedis</taxon>
        <taxon>Zoopagomycota</taxon>
        <taxon>Kickxellomycotina</taxon>
        <taxon>Harpellomycetes</taxon>
        <taxon>Harpellales</taxon>
        <taxon>Legeriomycetaceae</taxon>
        <taxon>Smittium</taxon>
    </lineage>
</organism>
<dbReference type="PANTHER" id="PTHR10219">
    <property type="entry name" value="GLYCOLIPID TRANSFER PROTEIN-RELATED"/>
    <property type="match status" value="1"/>
</dbReference>
<sequence length="199" mass="22371">MSTTSFLERVPERFNNVVIHQDGIDTFQFCQAAEGVVLLFDELGSTAFAPVKSDITGNIKKVMTKYNSDKQSFNTLQKIVLSEVNSKDKTATQGLLWLKRGLEFCAIALVRNIENLSESLSTSFQKAYEESLKKFHSFLVRPIFSLAMQACPSRENFYPKIGPDFDSIKDDLLAWAKALKAQTDALDLFYASAKYDKGL</sequence>
<dbReference type="GO" id="GO:0016020">
    <property type="term" value="C:membrane"/>
    <property type="evidence" value="ECO:0007669"/>
    <property type="project" value="TreeGrafter"/>
</dbReference>
<proteinExistence type="predicted"/>
<dbReference type="STRING" id="133385.A0A2T9YSW1"/>
<dbReference type="AlphaFoldDB" id="A0A2T9YSW1"/>
<comment type="caution">
    <text evidence="3">The sequence shown here is derived from an EMBL/GenBank/DDBJ whole genome shotgun (WGS) entry which is preliminary data.</text>
</comment>
<evidence type="ECO:0000259" key="2">
    <source>
        <dbReference type="Pfam" id="PF08718"/>
    </source>
</evidence>
<dbReference type="EMBL" id="MBFR01000059">
    <property type="protein sequence ID" value="PVU95354.1"/>
    <property type="molecule type" value="Genomic_DNA"/>
</dbReference>